<dbReference type="PANTHER" id="PTHR32089:SF112">
    <property type="entry name" value="LYSOZYME-LIKE PROTEIN-RELATED"/>
    <property type="match status" value="1"/>
</dbReference>
<evidence type="ECO:0000259" key="7">
    <source>
        <dbReference type="PROSITE" id="PS50111"/>
    </source>
</evidence>
<evidence type="ECO:0000259" key="9">
    <source>
        <dbReference type="PROSITE" id="PS50885"/>
    </source>
</evidence>
<dbReference type="Proteomes" id="UP000000270">
    <property type="component" value="Chromosome"/>
</dbReference>
<accession>A8IPN8</accession>
<dbReference type="GO" id="GO:0007165">
    <property type="term" value="P:signal transduction"/>
    <property type="evidence" value="ECO:0007669"/>
    <property type="project" value="UniProtKB-KW"/>
</dbReference>
<evidence type="ECO:0000259" key="8">
    <source>
        <dbReference type="PROSITE" id="PS50192"/>
    </source>
</evidence>
<protein>
    <submittedName>
        <fullName evidence="10">Methyl-accepting chemotaxis protein</fullName>
    </submittedName>
</protein>
<sequence>MIRSQGGTERKTKMKIAGKIYSIVGILGLTTLIVCVMGLSALNELNNTSDRLDATAQRAFVAEKLNGAITAVVMESRGIYAAPDIAAAKPFAAGLRKQLDNVDQLAAQLKRLSGNTDAQAVDAVLSDLAKFREFRVETARLGESVSPQAANVQGNNDANRANRRALQASVDRLTDQIRNELEPLRARIDGLQNQTWWRLVILTGVGLLIGGSIAIWIGTRTMSRPLRRASETLRRLASGELDVAVEAQRSKDEIGDLWQSTKQLLEELRQADRLRIEQRELAVRAESDKRAAMHSLADEFDREVSGVVRTVAEAVSTLERNAATMSASADQTSRQSTVVAAAAEEATSNVQTAASAAEELAASVREIGTQVSTAAKIAEEATGQAAKTADVARGLSASATRIGQVVQLITDIASQTNLLALNATIEAARAGDAGKGFAVVASEVKSLAEQTSKATDEISAQVSAVQGATDEVVRAIEGISDTIRKIDDISSAIANAIDQQGAATGEIAQNVSQAAQGTQEVSSSITGVSAAAQATGRVSTDIVHAATDLSAQASRLRSQVDTFVARVRAA</sequence>
<keyword evidence="2" id="KW-1003">Cell membrane</keyword>
<dbReference type="InterPro" id="IPR004090">
    <property type="entry name" value="Chemotax_Me-accpt_rcpt"/>
</dbReference>
<dbReference type="GO" id="GO:0006935">
    <property type="term" value="P:chemotaxis"/>
    <property type="evidence" value="ECO:0007669"/>
    <property type="project" value="InterPro"/>
</dbReference>
<comment type="similarity">
    <text evidence="4">Belongs to the methyl-accepting chemotaxis (MCP) protein family.</text>
</comment>
<dbReference type="CDD" id="cd06225">
    <property type="entry name" value="HAMP"/>
    <property type="match status" value="1"/>
</dbReference>
<organism evidence="10 11">
    <name type="scientific">Azorhizobium caulinodans (strain ATCC 43989 / DSM 5975 / JCM 20966 / LMG 6465 / NBRC 14845 / NCIMB 13405 / ORS 571)</name>
    <dbReference type="NCBI Taxonomy" id="438753"/>
    <lineage>
        <taxon>Bacteria</taxon>
        <taxon>Pseudomonadati</taxon>
        <taxon>Pseudomonadota</taxon>
        <taxon>Alphaproteobacteria</taxon>
        <taxon>Hyphomicrobiales</taxon>
        <taxon>Xanthobacteraceae</taxon>
        <taxon>Azorhizobium</taxon>
    </lineage>
</organism>
<dbReference type="GO" id="GO:0004888">
    <property type="term" value="F:transmembrane signaling receptor activity"/>
    <property type="evidence" value="ECO:0007669"/>
    <property type="project" value="InterPro"/>
</dbReference>
<evidence type="ECO:0000256" key="6">
    <source>
        <dbReference type="SAM" id="Phobius"/>
    </source>
</evidence>
<dbReference type="Pfam" id="PF00015">
    <property type="entry name" value="MCPsignal"/>
    <property type="match status" value="1"/>
</dbReference>
<keyword evidence="6" id="KW-0812">Transmembrane</keyword>
<dbReference type="eggNOG" id="COG2972">
    <property type="taxonomic scope" value="Bacteria"/>
</dbReference>
<proteinExistence type="inferred from homology"/>
<evidence type="ECO:0000256" key="4">
    <source>
        <dbReference type="ARBA" id="ARBA00029447"/>
    </source>
</evidence>
<feature type="domain" description="HAMP" evidence="9">
    <location>
        <begin position="220"/>
        <end position="273"/>
    </location>
</feature>
<dbReference type="Gene3D" id="6.10.340.10">
    <property type="match status" value="1"/>
</dbReference>
<keyword evidence="11" id="KW-1185">Reference proteome</keyword>
<dbReference type="SMR" id="A8IPN8"/>
<gene>
    <name evidence="10" type="ordered locus">AZC_0660</name>
</gene>
<keyword evidence="6" id="KW-0472">Membrane</keyword>
<keyword evidence="6" id="KW-1133">Transmembrane helix</keyword>
<dbReference type="PROSITE" id="PS50192">
    <property type="entry name" value="T_SNARE"/>
    <property type="match status" value="1"/>
</dbReference>
<reference evidence="11" key="2">
    <citation type="submission" date="2007-04" db="EMBL/GenBank/DDBJ databases">
        <title>Complete genome sequence of the nitrogen-fixing bacterium Azorhizobium caulinodans ORS571.</title>
        <authorList>
            <person name="Lee K.B."/>
            <person name="Backer P.D."/>
            <person name="Aono T."/>
            <person name="Liu C.T."/>
            <person name="Suzuki S."/>
            <person name="Suzuki T."/>
            <person name="Kaneko T."/>
            <person name="Yamada M."/>
            <person name="Tabata S."/>
            <person name="Kupfer D.M."/>
            <person name="Najar F.Z."/>
            <person name="Wiley G.B."/>
            <person name="Roe B."/>
            <person name="Binnewies T."/>
            <person name="Ussery D."/>
            <person name="Vereecke D."/>
            <person name="Gevers D."/>
            <person name="Holsters M."/>
            <person name="Oyaizu H."/>
        </authorList>
    </citation>
    <scope>NUCLEOTIDE SEQUENCE [LARGE SCALE GENOMIC DNA]</scope>
    <source>
        <strain evidence="11">ATCC 43989 / DSM 5975 / JCM 20966 / LMG 6465 / NBRC 14845 / NCIMB 13405 / ORS 571</strain>
    </source>
</reference>
<feature type="transmembrane region" description="Helical" evidence="6">
    <location>
        <begin position="196"/>
        <end position="218"/>
    </location>
</feature>
<evidence type="ECO:0000256" key="5">
    <source>
        <dbReference type="PROSITE-ProRule" id="PRU00284"/>
    </source>
</evidence>
<reference evidence="10 11" key="4">
    <citation type="journal article" date="2009" name="Appl. Environ. Microbiol.">
        <title>Comparative genome-wide transcriptional profiling of Azorhizobium caulinodans ORS571 grown under free-living and symbiotic conditions.</title>
        <authorList>
            <person name="Tsukada S."/>
            <person name="Aono T."/>
            <person name="Akiba N."/>
            <person name="Lee KB."/>
            <person name="Liu CT."/>
            <person name="Toyazaki H."/>
            <person name="Oyaizu H."/>
        </authorList>
    </citation>
    <scope>NUCLEOTIDE SEQUENCE [LARGE SCALE GENOMIC DNA]</scope>
    <source>
        <strain evidence="11">ATCC 43989 / DSM 5975 / JCM 20966 / LMG 6465 / NBRC 14845 / NCIMB 13405 / ORS 571</strain>
    </source>
</reference>
<dbReference type="Gene3D" id="1.10.287.950">
    <property type="entry name" value="Methyl-accepting chemotaxis protein"/>
    <property type="match status" value="1"/>
</dbReference>
<dbReference type="HOGENOM" id="CLU_000445_107_27_5"/>
<dbReference type="PROSITE" id="PS50111">
    <property type="entry name" value="CHEMOTAXIS_TRANSDUC_2"/>
    <property type="match status" value="1"/>
</dbReference>
<keyword evidence="2" id="KW-0997">Cell inner membrane</keyword>
<evidence type="ECO:0000256" key="3">
    <source>
        <dbReference type="ARBA" id="ARBA00023224"/>
    </source>
</evidence>
<dbReference type="GO" id="GO:0005886">
    <property type="term" value="C:plasma membrane"/>
    <property type="evidence" value="ECO:0007669"/>
    <property type="project" value="UniProtKB-SubCell"/>
</dbReference>
<keyword evidence="3 5" id="KW-0807">Transducer</keyword>
<dbReference type="Pfam" id="PF00672">
    <property type="entry name" value="HAMP"/>
    <property type="match status" value="1"/>
</dbReference>
<dbReference type="PANTHER" id="PTHR32089">
    <property type="entry name" value="METHYL-ACCEPTING CHEMOTAXIS PROTEIN MCPB"/>
    <property type="match status" value="1"/>
</dbReference>
<feature type="transmembrane region" description="Helical" evidence="6">
    <location>
        <begin position="20"/>
        <end position="42"/>
    </location>
</feature>
<dbReference type="PROSITE" id="PS50885">
    <property type="entry name" value="HAMP"/>
    <property type="match status" value="1"/>
</dbReference>
<reference evidence="10 11" key="5">
    <citation type="journal article" date="2010" name="Appl. Environ. Microbiol.">
        <title>phrR-like gene praR of Azorhizobium caulinodans ORS571 is essential for symbiosis with Sesbania rostrata and is involved in expression of reb genes.</title>
        <authorList>
            <person name="Akiba N."/>
            <person name="Aono T."/>
            <person name="Toyazaki H."/>
            <person name="Sato S."/>
            <person name="Oyaizu H."/>
        </authorList>
    </citation>
    <scope>NUCLEOTIDE SEQUENCE [LARGE SCALE GENOMIC DNA]</scope>
    <source>
        <strain evidence="11">ATCC 43989 / DSM 5975 / JCM 20966 / LMG 6465 / NBRC 14845 / NCIMB 13405 / ORS 571</strain>
    </source>
</reference>
<name>A8IPN8_AZOC5</name>
<dbReference type="SUPFAM" id="SSF58104">
    <property type="entry name" value="Methyl-accepting chemotaxis protein (MCP) signaling domain"/>
    <property type="match status" value="1"/>
</dbReference>
<dbReference type="STRING" id="438753.AZC_0660"/>
<feature type="domain" description="Methyl-accepting transducer" evidence="7">
    <location>
        <begin position="321"/>
        <end position="536"/>
    </location>
</feature>
<reference evidence="10 11" key="3">
    <citation type="journal article" date="2008" name="BMC Genomics">
        <title>The genome of the versatile nitrogen fixer Azorhizobium caulinodans ORS571.</title>
        <authorList>
            <person name="Lee KB."/>
            <person name="Backer P.D."/>
            <person name="Aono T."/>
            <person name="Liu CT."/>
            <person name="Suzuki S."/>
            <person name="Suzuki T."/>
            <person name="Kaneko T."/>
            <person name="Yamada M."/>
            <person name="Tabata S."/>
            <person name="Kupfer D.M."/>
            <person name="Najar F.Z."/>
            <person name="Wiley G.B."/>
            <person name="Roe B."/>
            <person name="Binnewies T.T."/>
            <person name="Ussery D.W."/>
            <person name="D'Haeze W."/>
            <person name="Herder J.D."/>
            <person name="Gevers D."/>
            <person name="Vereecke D."/>
            <person name="Holsters M."/>
            <person name="Oyaizu H."/>
        </authorList>
    </citation>
    <scope>NUCLEOTIDE SEQUENCE [LARGE SCALE GENOMIC DNA]</scope>
    <source>
        <strain evidence="11">ATCC 43989 / DSM 5975 / JCM 20966 / LMG 6465 / NBRC 14845 / NCIMB 13405 / ORS 571</strain>
    </source>
</reference>
<dbReference type="InterPro" id="IPR004089">
    <property type="entry name" value="MCPsignal_dom"/>
</dbReference>
<dbReference type="eggNOG" id="COG0840">
    <property type="taxonomic scope" value="Bacteria"/>
</dbReference>
<dbReference type="InterPro" id="IPR000727">
    <property type="entry name" value="T_SNARE_dom"/>
</dbReference>
<dbReference type="InterPro" id="IPR003660">
    <property type="entry name" value="HAMP_dom"/>
</dbReference>
<feature type="domain" description="T-SNARE coiled-coil homology" evidence="8">
    <location>
        <begin position="466"/>
        <end position="528"/>
    </location>
</feature>
<evidence type="ECO:0000256" key="2">
    <source>
        <dbReference type="ARBA" id="ARBA00022519"/>
    </source>
</evidence>
<dbReference type="KEGG" id="azc:AZC_0660"/>
<dbReference type="AlphaFoldDB" id="A8IPN8"/>
<comment type="subcellular location">
    <subcellularLocation>
        <location evidence="1">Cell inner membrane</location>
        <topology evidence="1">Multi-pass membrane protein</topology>
    </subcellularLocation>
</comment>
<reference evidence="10 11" key="6">
    <citation type="journal article" date="2011" name="Appl. Environ. Microbiol.">
        <title>Involvement of the azorhizobial chromosome partition gene (parA) in the onset of bacteroid differentiation during Sesbania rostrata stem nodule development.</title>
        <authorList>
            <person name="Liu CT."/>
            <person name="Lee KB."/>
            <person name="Wang YS."/>
            <person name="Peng MH."/>
            <person name="Lee KT."/>
            <person name="Suzuki S."/>
            <person name="Suzuki T."/>
            <person name="Oyaizu H."/>
        </authorList>
    </citation>
    <scope>NUCLEOTIDE SEQUENCE [LARGE SCALE GENOMIC DNA]</scope>
    <source>
        <strain evidence="11">ATCC 43989 / DSM 5975 / JCM 20966 / LMG 6465 / NBRC 14845 / NCIMB 13405 / ORS 571</strain>
    </source>
</reference>
<evidence type="ECO:0000256" key="1">
    <source>
        <dbReference type="ARBA" id="ARBA00004429"/>
    </source>
</evidence>
<dbReference type="PRINTS" id="PR00260">
    <property type="entry name" value="CHEMTRNSDUCR"/>
</dbReference>
<dbReference type="SMART" id="SM00283">
    <property type="entry name" value="MA"/>
    <property type="match status" value="1"/>
</dbReference>
<reference evidence="10 11" key="1">
    <citation type="journal article" date="2007" name="Appl. Environ. Microbiol.">
        <title>Rhizobial factors required for stem nodule maturation and maintenance in Sesbania rostrata-Azorhizobium caulinodans ORS571 symbiosis.</title>
        <authorList>
            <person name="Suzuki S."/>
            <person name="Aono T."/>
            <person name="Lee KB."/>
            <person name="Suzuki T."/>
            <person name="Liu CT."/>
            <person name="Miwa H."/>
            <person name="Wakao S."/>
            <person name="Iki T."/>
            <person name="Oyaizu H."/>
        </authorList>
    </citation>
    <scope>NUCLEOTIDE SEQUENCE [LARGE SCALE GENOMIC DNA]</scope>
    <source>
        <strain evidence="11">ATCC 43989 / DSM 5975 / JCM 20966 / LMG 6465 / NBRC 14845 / NCIMB 13405 / ORS 571</strain>
    </source>
</reference>
<dbReference type="EMBL" id="AP009384">
    <property type="protein sequence ID" value="BAF86658.1"/>
    <property type="molecule type" value="Genomic_DNA"/>
</dbReference>
<evidence type="ECO:0000313" key="10">
    <source>
        <dbReference type="EMBL" id="BAF86658.1"/>
    </source>
</evidence>
<evidence type="ECO:0000313" key="11">
    <source>
        <dbReference type="Proteomes" id="UP000000270"/>
    </source>
</evidence>
<dbReference type="SMART" id="SM00304">
    <property type="entry name" value="HAMP"/>
    <property type="match status" value="1"/>
</dbReference>